<name>U2YTB4_9EURY</name>
<dbReference type="AlphaFoldDB" id="U2YTB4"/>
<comment type="caution">
    <text evidence="1">The sequence shown here is derived from an EMBL/GenBank/DDBJ whole genome shotgun (WGS) entry which is preliminary data.</text>
</comment>
<reference evidence="1 2" key="1">
    <citation type="submission" date="2013-09" db="EMBL/GenBank/DDBJ databases">
        <title>Whole genome sequencing of Halarchaeum acidiphilum strain MH1-52-1.</title>
        <authorList>
            <person name="Shimane Y."/>
            <person name="Minegishi H."/>
            <person name="Nishi S."/>
            <person name="Echigo A."/>
            <person name="Shuto A."/>
            <person name="Konishi M."/>
            <person name="Ito T."/>
            <person name="Ohkuma M."/>
            <person name="Ohta Y."/>
            <person name="Nagano Y."/>
            <person name="Tsubouchi T."/>
            <person name="Mori K."/>
            <person name="Usui K."/>
            <person name="Kamekura M."/>
            <person name="Usami R."/>
            <person name="Takaki Y."/>
            <person name="Hatada Y."/>
        </authorList>
    </citation>
    <scope>NUCLEOTIDE SEQUENCE [LARGE SCALE GENOMIC DNA]</scope>
    <source>
        <strain evidence="1 2">JCM 16109</strain>
    </source>
</reference>
<dbReference type="eggNOG" id="arCOG06229">
    <property type="taxonomic scope" value="Archaea"/>
</dbReference>
<evidence type="ECO:0000313" key="1">
    <source>
        <dbReference type="EMBL" id="GAD52250.1"/>
    </source>
</evidence>
<proteinExistence type="predicted"/>
<accession>U2YTB4</accession>
<dbReference type="Proteomes" id="UP000016986">
    <property type="component" value="Unassembled WGS sequence"/>
</dbReference>
<dbReference type="EMBL" id="BATA01000018">
    <property type="protein sequence ID" value="GAD52250.1"/>
    <property type="molecule type" value="Genomic_DNA"/>
</dbReference>
<evidence type="ECO:0000313" key="2">
    <source>
        <dbReference type="Proteomes" id="UP000016986"/>
    </source>
</evidence>
<organism evidence="1 2">
    <name type="scientific">Halarchaeum acidiphilum MH1-52-1</name>
    <dbReference type="NCBI Taxonomy" id="1261545"/>
    <lineage>
        <taxon>Archaea</taxon>
        <taxon>Methanobacteriati</taxon>
        <taxon>Methanobacteriota</taxon>
        <taxon>Stenosarchaea group</taxon>
        <taxon>Halobacteria</taxon>
        <taxon>Halobacteriales</taxon>
        <taxon>Halobacteriaceae</taxon>
    </lineage>
</organism>
<gene>
    <name evidence="1" type="ORF">MBEHAL_1010</name>
</gene>
<sequence>MVNVEFERVDGGLRIHDHIESVTYEIGLDAASVEPADTDAFRVPLTRAVDVTTDELVFPTLSGIFVHEGDRVTLDVTPGERDDRGPGTYEIDVSAVRLKLYVRVEDAPLSVDSTGDRTVVDFGGPTTVRIGVRSLHEHPAGTVTITDTPRDLMRAVSTFGSAMKTTSPERSFPTMRGHPPTIECGDSFDAPADLAPPDTDVRIEVPERYEDVYAVSTLAYYLCATVVPGSSPRVVAGGRSFAFPYDDVSRSANALLRHCFTLDCVVRTEGLYPVDLAERDTVTERADLDLAALYERPLAARTAAYLDVPLAVTDGVFAWHLTADVEPSIDRAELLPYLVNDLPFVRSPAPDADVTATAPDPTTVSEFFRGTDVDAFVRSARPDDVDDARAIDSNHEAGGRVVSPVDAETVGHAWIGEDYPRGASKPTVESYRRRIDRTVAEDTVIDVTVVCNDPEMREEAANLYGFRDMIDFDIETHFDLTVAETRAALESETDFIHFIGHITEDGVRCRDGTLDARTLDAVHADAFILNGCRSYAQGMALVDAGALGGVVTLADVYDRIATTVGRSAARLLDAGFDLHGALNVATENVAAGSHYTIVGNGGVTLCQYPFGCPKVAVVDSDEINSESLTVSIRDYITRDVGPGTFTSPIVTDSPIRYLSSPADHEFDLSHQQFDEVLSSGRAPLLVDGELHWSDEIDVSILSERT</sequence>
<protein>
    <submittedName>
        <fullName evidence="1">Uncharacterized protein</fullName>
    </submittedName>
</protein>
<keyword evidence="2" id="KW-1185">Reference proteome</keyword>